<comment type="subcellular location">
    <subcellularLocation>
        <location evidence="1">Membrane</location>
    </subcellularLocation>
</comment>
<proteinExistence type="predicted"/>
<evidence type="ECO:0000313" key="9">
    <source>
        <dbReference type="Ensembl" id="ENSAPOP00000015327.1"/>
    </source>
</evidence>
<keyword evidence="7" id="KW-1133">Transmembrane helix</keyword>
<dbReference type="Gene3D" id="2.60.40.10">
    <property type="entry name" value="Immunoglobulins"/>
    <property type="match status" value="2"/>
</dbReference>
<dbReference type="SUPFAM" id="SSF48726">
    <property type="entry name" value="Immunoglobulin"/>
    <property type="match status" value="2"/>
</dbReference>
<dbReference type="InterPro" id="IPR013783">
    <property type="entry name" value="Ig-like_fold"/>
</dbReference>
<reference evidence="9" key="1">
    <citation type="submission" date="2025-08" db="UniProtKB">
        <authorList>
            <consortium name="Ensembl"/>
        </authorList>
    </citation>
    <scope>IDENTIFICATION</scope>
</reference>
<evidence type="ECO:0000256" key="2">
    <source>
        <dbReference type="ARBA" id="ARBA00022729"/>
    </source>
</evidence>
<evidence type="ECO:0000256" key="3">
    <source>
        <dbReference type="ARBA" id="ARBA00023136"/>
    </source>
</evidence>
<feature type="domain" description="Ig-like" evidence="8">
    <location>
        <begin position="27"/>
        <end position="104"/>
    </location>
</feature>
<dbReference type="GO" id="GO:0001817">
    <property type="term" value="P:regulation of cytokine production"/>
    <property type="evidence" value="ECO:0007669"/>
    <property type="project" value="TreeGrafter"/>
</dbReference>
<evidence type="ECO:0000256" key="5">
    <source>
        <dbReference type="ARBA" id="ARBA00023180"/>
    </source>
</evidence>
<evidence type="ECO:0000256" key="1">
    <source>
        <dbReference type="ARBA" id="ARBA00004370"/>
    </source>
</evidence>
<dbReference type="STRING" id="80966.ENSAPOP00000015327"/>
<dbReference type="InterPro" id="IPR050504">
    <property type="entry name" value="IgSF_BTN/MOG"/>
</dbReference>
<dbReference type="InterPro" id="IPR013106">
    <property type="entry name" value="Ig_V-set"/>
</dbReference>
<name>A0A3Q1FHG3_9TELE</name>
<dbReference type="Pfam" id="PF22705">
    <property type="entry name" value="C2-set_3"/>
    <property type="match status" value="1"/>
</dbReference>
<organism evidence="9 10">
    <name type="scientific">Acanthochromis polyacanthus</name>
    <name type="common">spiny chromis</name>
    <dbReference type="NCBI Taxonomy" id="80966"/>
    <lineage>
        <taxon>Eukaryota</taxon>
        <taxon>Metazoa</taxon>
        <taxon>Chordata</taxon>
        <taxon>Craniata</taxon>
        <taxon>Vertebrata</taxon>
        <taxon>Euteleostomi</taxon>
        <taxon>Actinopterygii</taxon>
        <taxon>Neopterygii</taxon>
        <taxon>Teleostei</taxon>
        <taxon>Neoteleostei</taxon>
        <taxon>Acanthomorphata</taxon>
        <taxon>Ovalentaria</taxon>
        <taxon>Pomacentridae</taxon>
        <taxon>Acanthochromis</taxon>
    </lineage>
</organism>
<keyword evidence="2" id="KW-0732">Signal</keyword>
<dbReference type="GO" id="GO:0050852">
    <property type="term" value="P:T cell receptor signaling pathway"/>
    <property type="evidence" value="ECO:0007669"/>
    <property type="project" value="TreeGrafter"/>
</dbReference>
<dbReference type="FunFam" id="2.60.40.10:FF:000142">
    <property type="entry name" value="V-set domain-containing T-cell activation inhibitor 1"/>
    <property type="match status" value="1"/>
</dbReference>
<dbReference type="GO" id="GO:0009897">
    <property type="term" value="C:external side of plasma membrane"/>
    <property type="evidence" value="ECO:0007669"/>
    <property type="project" value="TreeGrafter"/>
</dbReference>
<dbReference type="GeneTree" id="ENSGT00940000154641"/>
<keyword evidence="5" id="KW-0325">Glycoprotein</keyword>
<dbReference type="InterPro" id="IPR053896">
    <property type="entry name" value="BTN3A2-like_Ig-C"/>
</dbReference>
<dbReference type="PANTHER" id="PTHR24100">
    <property type="entry name" value="BUTYROPHILIN"/>
    <property type="match status" value="1"/>
</dbReference>
<dbReference type="PROSITE" id="PS50835">
    <property type="entry name" value="IG_LIKE"/>
    <property type="match status" value="2"/>
</dbReference>
<feature type="domain" description="Ig-like" evidence="8">
    <location>
        <begin position="124"/>
        <end position="209"/>
    </location>
</feature>
<dbReference type="GO" id="GO:0050863">
    <property type="term" value="P:regulation of T cell activation"/>
    <property type="evidence" value="ECO:0007669"/>
    <property type="project" value="UniProtKB-ARBA"/>
</dbReference>
<dbReference type="GO" id="GO:1903037">
    <property type="term" value="P:regulation of leukocyte cell-cell adhesion"/>
    <property type="evidence" value="ECO:0007669"/>
    <property type="project" value="UniProtKB-ARBA"/>
</dbReference>
<dbReference type="Proteomes" id="UP000257200">
    <property type="component" value="Unplaced"/>
</dbReference>
<accession>A0A3Q1FHG3</accession>
<dbReference type="InterPro" id="IPR036179">
    <property type="entry name" value="Ig-like_dom_sf"/>
</dbReference>
<sequence length="243" mass="27537">MTFHVNVQIQTCFYLSKGFIRVVARVGEDVVLPCSLGPEVDIEPALFDWTKDQQDVFLYNAGTYQSVDSQFQGRVSHFPDKLKNGNASILIRNITLSDSGNYSCYFPLYEVYIFIMFAGIFAKPHVMILNITKDRVLLQCEVRGAFPKPQISWIDSNGTILPAKEKLEDSDDLHYPPALTLQTNVTKPDIFRCRVTQQELNHTTEAQISTLISCKFGPPDVISVFTLLMCCYILILYTCICLL</sequence>
<feature type="transmembrane region" description="Helical" evidence="7">
    <location>
        <begin position="221"/>
        <end position="242"/>
    </location>
</feature>
<dbReference type="InParanoid" id="A0A3Q1FHG3"/>
<evidence type="ECO:0000256" key="6">
    <source>
        <dbReference type="ARBA" id="ARBA00023319"/>
    </source>
</evidence>
<evidence type="ECO:0000256" key="7">
    <source>
        <dbReference type="SAM" id="Phobius"/>
    </source>
</evidence>
<dbReference type="AlphaFoldDB" id="A0A3Q1FHG3"/>
<keyword evidence="6" id="KW-0393">Immunoglobulin domain</keyword>
<evidence type="ECO:0000259" key="8">
    <source>
        <dbReference type="PROSITE" id="PS50835"/>
    </source>
</evidence>
<evidence type="ECO:0000313" key="10">
    <source>
        <dbReference type="Proteomes" id="UP000257200"/>
    </source>
</evidence>
<dbReference type="InterPro" id="IPR007110">
    <property type="entry name" value="Ig-like_dom"/>
</dbReference>
<dbReference type="Pfam" id="PF07686">
    <property type="entry name" value="V-set"/>
    <property type="match status" value="1"/>
</dbReference>
<dbReference type="Ensembl" id="ENSAPOT00000023967.1">
    <property type="protein sequence ID" value="ENSAPOP00000015327.1"/>
    <property type="gene ID" value="ENSAPOG00000018271.1"/>
</dbReference>
<dbReference type="GO" id="GO:0005102">
    <property type="term" value="F:signaling receptor binding"/>
    <property type="evidence" value="ECO:0007669"/>
    <property type="project" value="TreeGrafter"/>
</dbReference>
<evidence type="ECO:0000256" key="4">
    <source>
        <dbReference type="ARBA" id="ARBA00023157"/>
    </source>
</evidence>
<protein>
    <recommendedName>
        <fullName evidence="8">Ig-like domain-containing protein</fullName>
    </recommendedName>
</protein>
<keyword evidence="7" id="KW-0812">Transmembrane</keyword>
<keyword evidence="10" id="KW-1185">Reference proteome</keyword>
<keyword evidence="4" id="KW-1015">Disulfide bond</keyword>
<reference evidence="9" key="2">
    <citation type="submission" date="2025-09" db="UniProtKB">
        <authorList>
            <consortium name="Ensembl"/>
        </authorList>
    </citation>
    <scope>IDENTIFICATION</scope>
</reference>
<keyword evidence="3 7" id="KW-0472">Membrane</keyword>